<evidence type="ECO:0000313" key="2">
    <source>
        <dbReference type="EMBL" id="TWT83749.1"/>
    </source>
</evidence>
<protein>
    <submittedName>
        <fullName evidence="2">Uncharacterized protein</fullName>
    </submittedName>
</protein>
<dbReference type="Proteomes" id="UP000315010">
    <property type="component" value="Unassembled WGS sequence"/>
</dbReference>
<keyword evidence="1" id="KW-0812">Transmembrane</keyword>
<sequence length="317" mass="35464">MQKTARQKEVVKIKNLFPLGRIINPHERCKKCKWLLPSPPSIFALACIFLLTVATFAEGITVLPPGTDVDNSDRSAWNRVVLVATPRFASGDVDAVSESIRQSVSDFQLTIMARTSQAPQTSQYSLADVGVGYSMVIDGRSVVIDSESASQLGASLGFIQRRILSGNEAQIVKIVVKVRTTTLLIFDVPSIFLHRKDGQFEHRDFVNRHLVWIDPTSGEIFMATWLIDPTEKIPDVPLRIVAADTREDRRIHIDKSAFFLGIPNERAFALENLPPGKEIGWNELLRKLASRDSYNLESLRQLTDAINRVSRRDPTDG</sequence>
<gene>
    <name evidence="2" type="ORF">CA13_52160</name>
</gene>
<evidence type="ECO:0000256" key="1">
    <source>
        <dbReference type="SAM" id="Phobius"/>
    </source>
</evidence>
<accession>A0A5C5Z8R7</accession>
<dbReference type="AlphaFoldDB" id="A0A5C5Z8R7"/>
<dbReference type="EMBL" id="SJPJ01000001">
    <property type="protein sequence ID" value="TWT83749.1"/>
    <property type="molecule type" value="Genomic_DNA"/>
</dbReference>
<feature type="transmembrane region" description="Helical" evidence="1">
    <location>
        <begin position="34"/>
        <end position="57"/>
    </location>
</feature>
<keyword evidence="3" id="KW-1185">Reference proteome</keyword>
<comment type="caution">
    <text evidence="2">The sequence shown here is derived from an EMBL/GenBank/DDBJ whole genome shotgun (WGS) entry which is preliminary data.</text>
</comment>
<reference evidence="2 3" key="1">
    <citation type="submission" date="2019-02" db="EMBL/GenBank/DDBJ databases">
        <title>Deep-cultivation of Planctomycetes and their phenomic and genomic characterization uncovers novel biology.</title>
        <authorList>
            <person name="Wiegand S."/>
            <person name="Jogler M."/>
            <person name="Boedeker C."/>
            <person name="Pinto D."/>
            <person name="Vollmers J."/>
            <person name="Rivas-Marin E."/>
            <person name="Kohn T."/>
            <person name="Peeters S.H."/>
            <person name="Heuer A."/>
            <person name="Rast P."/>
            <person name="Oberbeckmann S."/>
            <person name="Bunk B."/>
            <person name="Jeske O."/>
            <person name="Meyerdierks A."/>
            <person name="Storesund J.E."/>
            <person name="Kallscheuer N."/>
            <person name="Luecker S."/>
            <person name="Lage O.M."/>
            <person name="Pohl T."/>
            <person name="Merkel B.J."/>
            <person name="Hornburger P."/>
            <person name="Mueller R.-W."/>
            <person name="Bruemmer F."/>
            <person name="Labrenz M."/>
            <person name="Spormann A.M."/>
            <person name="Op Den Camp H."/>
            <person name="Overmann J."/>
            <person name="Amann R."/>
            <person name="Jetten M.S.M."/>
            <person name="Mascher T."/>
            <person name="Medema M.H."/>
            <person name="Devos D.P."/>
            <person name="Kaster A.-K."/>
            <person name="Ovreas L."/>
            <person name="Rohde M."/>
            <person name="Galperin M.Y."/>
            <person name="Jogler C."/>
        </authorList>
    </citation>
    <scope>NUCLEOTIDE SEQUENCE [LARGE SCALE GENOMIC DNA]</scope>
    <source>
        <strain evidence="2 3">CA13</strain>
    </source>
</reference>
<evidence type="ECO:0000313" key="3">
    <source>
        <dbReference type="Proteomes" id="UP000315010"/>
    </source>
</evidence>
<name>A0A5C5Z8R7_9BACT</name>
<keyword evidence="1" id="KW-0472">Membrane</keyword>
<keyword evidence="1" id="KW-1133">Transmembrane helix</keyword>
<proteinExistence type="predicted"/>
<organism evidence="2 3">
    <name type="scientific">Novipirellula herctigrandis</name>
    <dbReference type="NCBI Taxonomy" id="2527986"/>
    <lineage>
        <taxon>Bacteria</taxon>
        <taxon>Pseudomonadati</taxon>
        <taxon>Planctomycetota</taxon>
        <taxon>Planctomycetia</taxon>
        <taxon>Pirellulales</taxon>
        <taxon>Pirellulaceae</taxon>
        <taxon>Novipirellula</taxon>
    </lineage>
</organism>